<dbReference type="SUPFAM" id="SSF53850">
    <property type="entry name" value="Periplasmic binding protein-like II"/>
    <property type="match status" value="1"/>
</dbReference>
<dbReference type="Pfam" id="PF03466">
    <property type="entry name" value="LysR_substrate"/>
    <property type="match status" value="1"/>
</dbReference>
<evidence type="ECO:0000256" key="2">
    <source>
        <dbReference type="ARBA" id="ARBA00023015"/>
    </source>
</evidence>
<dbReference type="SUPFAM" id="SSF46785">
    <property type="entry name" value="Winged helix' DNA-binding domain"/>
    <property type="match status" value="1"/>
</dbReference>
<dbReference type="PROSITE" id="PS50931">
    <property type="entry name" value="HTH_LYSR"/>
    <property type="match status" value="1"/>
</dbReference>
<feature type="domain" description="HTH lysR-type" evidence="5">
    <location>
        <begin position="1"/>
        <end position="60"/>
    </location>
</feature>
<name>A0A1D7ZW16_LIMFE</name>
<comment type="similarity">
    <text evidence="1">Belongs to the LysR transcriptional regulatory family.</text>
</comment>
<evidence type="ECO:0000259" key="5">
    <source>
        <dbReference type="PROSITE" id="PS50931"/>
    </source>
</evidence>
<dbReference type="Gene3D" id="3.40.190.10">
    <property type="entry name" value="Periplasmic binding protein-like II"/>
    <property type="match status" value="2"/>
</dbReference>
<dbReference type="InterPro" id="IPR036390">
    <property type="entry name" value="WH_DNA-bd_sf"/>
</dbReference>
<dbReference type="GO" id="GO:0005829">
    <property type="term" value="C:cytosol"/>
    <property type="evidence" value="ECO:0007669"/>
    <property type="project" value="TreeGrafter"/>
</dbReference>
<reference evidence="6 7" key="1">
    <citation type="submission" date="2016-09" db="EMBL/GenBank/DDBJ databases">
        <title>Genome Sequence of the Lactobacillus fermentum strain NCC2970 (CNCM I-5068).</title>
        <authorList>
            <person name="Barretto C."/>
            <person name="Ngom-Bru C."/>
            <person name="Genevaz A."/>
            <person name="Fournier C."/>
            <person name="Moine D."/>
            <person name="Kassam M."/>
            <person name="Iltis A."/>
            <person name="Sagory-Zalkind P."/>
            <person name="Faucherand G."/>
            <person name="Descombes P."/>
            <person name="Duboux S."/>
        </authorList>
    </citation>
    <scope>NUCLEOTIDE SEQUENCE [LARGE SCALE GENOMIC DNA]</scope>
    <source>
        <strain evidence="6 7">NCC2970</strain>
    </source>
</reference>
<dbReference type="InterPro" id="IPR000847">
    <property type="entry name" value="LysR_HTH_N"/>
</dbReference>
<dbReference type="PATRIC" id="fig|1613.112.peg.618"/>
<protein>
    <submittedName>
        <fullName evidence="6">LysR family transcriptional regulator</fullName>
    </submittedName>
</protein>
<sequence>MNTRDLQYFTAVVETKNYTQVAGQFGVAQPTVTQAIQRLEREFDVQLVDVARGRRGMKITRAGQLLYQAADRINHQLALAQKSISQAKRGSIRFGLPPIIGKIYISGLVKSCPPDLLSCLRITDQGSHELLKRLKDGQIDIAILGSMAPINEEGIFVDLVAKRPFTVAVSEQHPLAKKRRVAFSDLANERFINYSDQYIHRAAFNAYCDAARVRPESTLYPLPNISWVKELVRQNLGVSLIVLDAIKDEPGIVPLELTDPTPASFYISVATREGYVLSEDEQTLVTTLKHLELFSPA</sequence>
<proteinExistence type="inferred from homology"/>
<evidence type="ECO:0000256" key="4">
    <source>
        <dbReference type="ARBA" id="ARBA00023163"/>
    </source>
</evidence>
<dbReference type="EMBL" id="CP017151">
    <property type="protein sequence ID" value="AOR74054.1"/>
    <property type="molecule type" value="Genomic_DNA"/>
</dbReference>
<dbReference type="Pfam" id="PF00126">
    <property type="entry name" value="HTH_1"/>
    <property type="match status" value="1"/>
</dbReference>
<dbReference type="PANTHER" id="PTHR30419">
    <property type="entry name" value="HTH-TYPE TRANSCRIPTIONAL REGULATOR YBHD"/>
    <property type="match status" value="1"/>
</dbReference>
<dbReference type="GO" id="GO:0003700">
    <property type="term" value="F:DNA-binding transcription factor activity"/>
    <property type="evidence" value="ECO:0007669"/>
    <property type="project" value="InterPro"/>
</dbReference>
<gene>
    <name evidence="6" type="ORF">LACFE_CDS0587</name>
</gene>
<dbReference type="GO" id="GO:0003677">
    <property type="term" value="F:DNA binding"/>
    <property type="evidence" value="ECO:0007669"/>
    <property type="project" value="UniProtKB-KW"/>
</dbReference>
<evidence type="ECO:0000256" key="3">
    <source>
        <dbReference type="ARBA" id="ARBA00023125"/>
    </source>
</evidence>
<evidence type="ECO:0000313" key="7">
    <source>
        <dbReference type="Proteomes" id="UP000094714"/>
    </source>
</evidence>
<organism evidence="6 7">
    <name type="scientific">Limosilactobacillus fermentum</name>
    <name type="common">Lactobacillus fermentum</name>
    <dbReference type="NCBI Taxonomy" id="1613"/>
    <lineage>
        <taxon>Bacteria</taxon>
        <taxon>Bacillati</taxon>
        <taxon>Bacillota</taxon>
        <taxon>Bacilli</taxon>
        <taxon>Lactobacillales</taxon>
        <taxon>Lactobacillaceae</taxon>
        <taxon>Limosilactobacillus</taxon>
    </lineage>
</organism>
<evidence type="ECO:0000256" key="1">
    <source>
        <dbReference type="ARBA" id="ARBA00009437"/>
    </source>
</evidence>
<dbReference type="AlphaFoldDB" id="A0A1D7ZW16"/>
<dbReference type="Proteomes" id="UP000094714">
    <property type="component" value="Chromosome"/>
</dbReference>
<keyword evidence="3" id="KW-0238">DNA-binding</keyword>
<dbReference type="Gene3D" id="1.10.10.10">
    <property type="entry name" value="Winged helix-like DNA-binding domain superfamily/Winged helix DNA-binding domain"/>
    <property type="match status" value="1"/>
</dbReference>
<accession>A0A1D7ZW16</accession>
<keyword evidence="4" id="KW-0804">Transcription</keyword>
<dbReference type="InterPro" id="IPR005119">
    <property type="entry name" value="LysR_subst-bd"/>
</dbReference>
<dbReference type="InterPro" id="IPR036388">
    <property type="entry name" value="WH-like_DNA-bd_sf"/>
</dbReference>
<evidence type="ECO:0000313" key="6">
    <source>
        <dbReference type="EMBL" id="AOR74054.1"/>
    </source>
</evidence>
<keyword evidence="2" id="KW-0805">Transcription regulation</keyword>
<dbReference type="InterPro" id="IPR050950">
    <property type="entry name" value="HTH-type_LysR_regulators"/>
</dbReference>
<dbReference type="RefSeq" id="WP_069775750.1">
    <property type="nucleotide sequence ID" value="NZ_CP017151.1"/>
</dbReference>